<organism evidence="2 3">
    <name type="scientific">Gigaspora margarita</name>
    <dbReference type="NCBI Taxonomy" id="4874"/>
    <lineage>
        <taxon>Eukaryota</taxon>
        <taxon>Fungi</taxon>
        <taxon>Fungi incertae sedis</taxon>
        <taxon>Mucoromycota</taxon>
        <taxon>Glomeromycotina</taxon>
        <taxon>Glomeromycetes</taxon>
        <taxon>Diversisporales</taxon>
        <taxon>Gigasporaceae</taxon>
        <taxon>Gigaspora</taxon>
    </lineage>
</organism>
<evidence type="ECO:0000256" key="1">
    <source>
        <dbReference type="SAM" id="MobiDB-lite"/>
    </source>
</evidence>
<keyword evidence="3" id="KW-1185">Reference proteome</keyword>
<feature type="region of interest" description="Disordered" evidence="1">
    <location>
        <begin position="1"/>
        <end position="64"/>
    </location>
</feature>
<reference evidence="2 3" key="1">
    <citation type="submission" date="2021-06" db="EMBL/GenBank/DDBJ databases">
        <authorList>
            <person name="Kallberg Y."/>
            <person name="Tangrot J."/>
            <person name="Rosling A."/>
        </authorList>
    </citation>
    <scope>NUCLEOTIDE SEQUENCE [LARGE SCALE GENOMIC DNA]</scope>
    <source>
        <strain evidence="2 3">120-4 pot B 10/14</strain>
    </source>
</reference>
<accession>A0ABM8W2G6</accession>
<dbReference type="Proteomes" id="UP000789901">
    <property type="component" value="Unassembled WGS sequence"/>
</dbReference>
<comment type="caution">
    <text evidence="2">The sequence shown here is derived from an EMBL/GenBank/DDBJ whole genome shotgun (WGS) entry which is preliminary data.</text>
</comment>
<feature type="compositionally biased region" description="Basic and acidic residues" evidence="1">
    <location>
        <begin position="18"/>
        <end position="64"/>
    </location>
</feature>
<evidence type="ECO:0000313" key="3">
    <source>
        <dbReference type="Proteomes" id="UP000789901"/>
    </source>
</evidence>
<gene>
    <name evidence="2" type="ORF">GMARGA_LOCUS2524</name>
</gene>
<dbReference type="EMBL" id="CAJVQB010000798">
    <property type="protein sequence ID" value="CAG8507778.1"/>
    <property type="molecule type" value="Genomic_DNA"/>
</dbReference>
<protein>
    <submittedName>
        <fullName evidence="2">29035_t:CDS:1</fullName>
    </submittedName>
</protein>
<name>A0ABM8W2G6_GIGMA</name>
<sequence>MVKPIEPSIDNNNTGKYDIFRYNDNKIDEETNKKINERNNKGTNERTKENNSKTNKGENSKKTN</sequence>
<proteinExistence type="predicted"/>
<evidence type="ECO:0000313" key="2">
    <source>
        <dbReference type="EMBL" id="CAG8507778.1"/>
    </source>
</evidence>